<feature type="transmembrane region" description="Helical" evidence="6">
    <location>
        <begin position="374"/>
        <end position="394"/>
    </location>
</feature>
<dbReference type="OrthoDB" id="9787026at2"/>
<protein>
    <submittedName>
        <fullName evidence="8">MFS transporter</fullName>
    </submittedName>
</protein>
<accession>A0A386H1W7</accession>
<feature type="transmembrane region" description="Helical" evidence="6">
    <location>
        <begin position="169"/>
        <end position="189"/>
    </location>
</feature>
<sequence>MKKDYKEAPFTKFHLMLYVCTILGQIACGYALGIAGTAVTQAQDKLSLSTFWVGLLGAGTLIGLAGSLVVGNISDKIGRSKLLILDMALFSIFSILQLFTSSVGILMVLRICIGLCIAVDYTVGSTIISEWFSPKDGPIYLSRFIIFWTFGYVASFFAGLIMGNLSTDYHIIFVTSVIPGVLAAISRIVMGVPESPTWLATVGRLDEANKLIEEKLGDEYCVVVEEKKEINEKVSVMELFSPKYRKNTLVGGAFYACQVFPYFGVGIFLPILIGQLNMGDANTSSILYDIFCMAGAFIGTYLCNRISRRRFLVSTFYVSAIALGVMILGHKGPVIITVVSFCVYALAMSIAVVMENPYPPELFDTRVRGTGVGIVIFFSRIGAAAGTFLLPILVESIGVYGTLGVCFAILLIGGVVCQLFAPETSLKHIHVVNTDKSLSTN</sequence>
<evidence type="ECO:0000256" key="5">
    <source>
        <dbReference type="ARBA" id="ARBA00023136"/>
    </source>
</evidence>
<dbReference type="EMBL" id="CP032416">
    <property type="protein sequence ID" value="AYD39654.1"/>
    <property type="molecule type" value="Genomic_DNA"/>
</dbReference>
<dbReference type="SUPFAM" id="SSF103473">
    <property type="entry name" value="MFS general substrate transporter"/>
    <property type="match status" value="1"/>
</dbReference>
<feature type="transmembrane region" description="Helical" evidence="6">
    <location>
        <begin position="253"/>
        <end position="273"/>
    </location>
</feature>
<dbReference type="InterPro" id="IPR020846">
    <property type="entry name" value="MFS_dom"/>
</dbReference>
<evidence type="ECO:0000313" key="8">
    <source>
        <dbReference type="EMBL" id="AYD39654.1"/>
    </source>
</evidence>
<comment type="subcellular location">
    <subcellularLocation>
        <location evidence="1">Cell membrane</location>
        <topology evidence="1">Multi-pass membrane protein</topology>
    </subcellularLocation>
</comment>
<keyword evidence="5 6" id="KW-0472">Membrane</keyword>
<dbReference type="InterPro" id="IPR036259">
    <property type="entry name" value="MFS_trans_sf"/>
</dbReference>
<feature type="transmembrane region" description="Helical" evidence="6">
    <location>
        <begin position="140"/>
        <end position="163"/>
    </location>
</feature>
<evidence type="ECO:0000313" key="9">
    <source>
        <dbReference type="Proteomes" id="UP000266301"/>
    </source>
</evidence>
<keyword evidence="4 6" id="KW-1133">Transmembrane helix</keyword>
<feature type="transmembrane region" description="Helical" evidence="6">
    <location>
        <begin position="311"/>
        <end position="328"/>
    </location>
</feature>
<dbReference type="GO" id="GO:0005886">
    <property type="term" value="C:plasma membrane"/>
    <property type="evidence" value="ECO:0007669"/>
    <property type="project" value="UniProtKB-SubCell"/>
</dbReference>
<gene>
    <name evidence="8" type="ORF">D4Z93_03605</name>
</gene>
<proteinExistence type="predicted"/>
<dbReference type="Proteomes" id="UP000266301">
    <property type="component" value="Chromosome"/>
</dbReference>
<dbReference type="PANTHER" id="PTHR23511">
    <property type="entry name" value="SYNAPTIC VESICLE GLYCOPROTEIN 2"/>
    <property type="match status" value="1"/>
</dbReference>
<dbReference type="InterPro" id="IPR005828">
    <property type="entry name" value="MFS_sugar_transport-like"/>
</dbReference>
<feature type="transmembrane region" description="Helical" evidence="6">
    <location>
        <begin position="15"/>
        <end position="39"/>
    </location>
</feature>
<evidence type="ECO:0000256" key="1">
    <source>
        <dbReference type="ARBA" id="ARBA00004651"/>
    </source>
</evidence>
<evidence type="ECO:0000256" key="3">
    <source>
        <dbReference type="ARBA" id="ARBA00022692"/>
    </source>
</evidence>
<dbReference type="KEGG" id="cfer:D4Z93_03605"/>
<feature type="transmembrane region" description="Helical" evidence="6">
    <location>
        <begin position="105"/>
        <end position="128"/>
    </location>
</feature>
<dbReference type="RefSeq" id="WP_119970456.1">
    <property type="nucleotide sequence ID" value="NZ_CP032416.1"/>
</dbReference>
<feature type="transmembrane region" description="Helical" evidence="6">
    <location>
        <begin position="334"/>
        <end position="353"/>
    </location>
</feature>
<dbReference type="Pfam" id="PF00083">
    <property type="entry name" value="Sugar_tr"/>
    <property type="match status" value="1"/>
</dbReference>
<dbReference type="PANTHER" id="PTHR23511:SF34">
    <property type="entry name" value="SYNAPTIC VESICLE GLYCOPROTEIN 2"/>
    <property type="match status" value="1"/>
</dbReference>
<name>A0A386H1W7_9CLOT</name>
<feature type="domain" description="Major facilitator superfamily (MFS) profile" evidence="7">
    <location>
        <begin position="17"/>
        <end position="425"/>
    </location>
</feature>
<reference evidence="8 9" key="1">
    <citation type="journal article" date="2019" name="Int. J. Syst. Evol. Microbiol.">
        <title>Clostridium fermenticellae sp. nov., isolated from the mud in a fermentation cellar for the production of the Chinese liquor, baijiu.</title>
        <authorList>
            <person name="Xu P.X."/>
            <person name="Chai L.J."/>
            <person name="Qiu T."/>
            <person name="Zhang X.J."/>
            <person name="Lu Z.M."/>
            <person name="Xiao C."/>
            <person name="Wang S.T."/>
            <person name="Shen C.H."/>
            <person name="Shi J.S."/>
            <person name="Xu Z.H."/>
        </authorList>
    </citation>
    <scope>NUCLEOTIDE SEQUENCE [LARGE SCALE GENOMIC DNA]</scope>
    <source>
        <strain evidence="8 9">JN500901</strain>
    </source>
</reference>
<feature type="transmembrane region" description="Helical" evidence="6">
    <location>
        <begin position="51"/>
        <end position="70"/>
    </location>
</feature>
<organism evidence="8 9">
    <name type="scientific">Clostridium fermenticellae</name>
    <dbReference type="NCBI Taxonomy" id="2068654"/>
    <lineage>
        <taxon>Bacteria</taxon>
        <taxon>Bacillati</taxon>
        <taxon>Bacillota</taxon>
        <taxon>Clostridia</taxon>
        <taxon>Eubacteriales</taxon>
        <taxon>Clostridiaceae</taxon>
        <taxon>Clostridium</taxon>
    </lineage>
</organism>
<keyword evidence="2" id="KW-0813">Transport</keyword>
<evidence type="ECO:0000256" key="2">
    <source>
        <dbReference type="ARBA" id="ARBA00022448"/>
    </source>
</evidence>
<dbReference type="GO" id="GO:0022857">
    <property type="term" value="F:transmembrane transporter activity"/>
    <property type="evidence" value="ECO:0007669"/>
    <property type="project" value="InterPro"/>
</dbReference>
<keyword evidence="9" id="KW-1185">Reference proteome</keyword>
<dbReference type="PROSITE" id="PS50850">
    <property type="entry name" value="MFS"/>
    <property type="match status" value="1"/>
</dbReference>
<evidence type="ECO:0000256" key="6">
    <source>
        <dbReference type="SAM" id="Phobius"/>
    </source>
</evidence>
<dbReference type="Gene3D" id="1.20.1250.20">
    <property type="entry name" value="MFS general substrate transporter like domains"/>
    <property type="match status" value="1"/>
</dbReference>
<evidence type="ECO:0000256" key="4">
    <source>
        <dbReference type="ARBA" id="ARBA00022989"/>
    </source>
</evidence>
<feature type="transmembrane region" description="Helical" evidence="6">
    <location>
        <begin position="400"/>
        <end position="421"/>
    </location>
</feature>
<feature type="transmembrane region" description="Helical" evidence="6">
    <location>
        <begin position="82"/>
        <end position="99"/>
    </location>
</feature>
<evidence type="ECO:0000259" key="7">
    <source>
        <dbReference type="PROSITE" id="PS50850"/>
    </source>
</evidence>
<keyword evidence="3 6" id="KW-0812">Transmembrane</keyword>
<dbReference type="AlphaFoldDB" id="A0A386H1W7"/>
<feature type="transmembrane region" description="Helical" evidence="6">
    <location>
        <begin position="285"/>
        <end position="304"/>
    </location>
</feature>